<evidence type="ECO:0000313" key="1">
    <source>
        <dbReference type="EMBL" id="SUQ12790.1"/>
    </source>
</evidence>
<dbReference type="PANTHER" id="PTHR33221:SF15">
    <property type="entry name" value="HTH-TYPE TRANSCRIPTIONAL REGULATOR YWGB-RELATED"/>
    <property type="match status" value="1"/>
</dbReference>
<dbReference type="NCBIfam" id="TIGR00738">
    <property type="entry name" value="rrf2_super"/>
    <property type="match status" value="1"/>
</dbReference>
<dbReference type="InterPro" id="IPR000944">
    <property type="entry name" value="Tscrpt_reg_Rrf2"/>
</dbReference>
<accession>A0A316A3C6</accession>
<dbReference type="Proteomes" id="UP000254051">
    <property type="component" value="Unassembled WGS sequence"/>
</dbReference>
<sequence length="148" mass="16560">MRFQITTDYAIRMLLFMAQREGQVSTAEVAAKELGITYSYFNKVAYKIRMAGFLESIQGPGGGYCISKNAADITLYDIVTVMEGDIRINRCLEEDGFCSRNATQICPVHKTLEALQNQMIDTLKSVRISDLCDEKQPGPIKETMDSTV</sequence>
<gene>
    <name evidence="1" type="ORF">SAMN05216529_1024</name>
</gene>
<evidence type="ECO:0000313" key="2">
    <source>
        <dbReference type="Proteomes" id="UP000254051"/>
    </source>
</evidence>
<dbReference type="Pfam" id="PF02082">
    <property type="entry name" value="Rrf2"/>
    <property type="match status" value="1"/>
</dbReference>
<dbReference type="EMBL" id="UHJJ01000002">
    <property type="protein sequence ID" value="SUQ12790.1"/>
    <property type="molecule type" value="Genomic_DNA"/>
</dbReference>
<reference evidence="2" key="1">
    <citation type="submission" date="2017-07" db="EMBL/GenBank/DDBJ databases">
        <authorList>
            <person name="Varghese N."/>
            <person name="Submissions S."/>
        </authorList>
    </citation>
    <scope>NUCLEOTIDE SEQUENCE [LARGE SCALE GENOMIC DNA]</scope>
    <source>
        <strain evidence="2">NLAE-zl-C134</strain>
    </source>
</reference>
<dbReference type="PANTHER" id="PTHR33221">
    <property type="entry name" value="WINGED HELIX-TURN-HELIX TRANSCRIPTIONAL REGULATOR, RRF2 FAMILY"/>
    <property type="match status" value="1"/>
</dbReference>
<dbReference type="AlphaFoldDB" id="A0A316A3C6"/>
<organism evidence="1 2">
    <name type="scientific">Faecalicatena contorta</name>
    <dbReference type="NCBI Taxonomy" id="39482"/>
    <lineage>
        <taxon>Bacteria</taxon>
        <taxon>Bacillati</taxon>
        <taxon>Bacillota</taxon>
        <taxon>Clostridia</taxon>
        <taxon>Lachnospirales</taxon>
        <taxon>Lachnospiraceae</taxon>
        <taxon>Faecalicatena</taxon>
    </lineage>
</organism>
<dbReference type="InterPro" id="IPR036388">
    <property type="entry name" value="WH-like_DNA-bd_sf"/>
</dbReference>
<keyword evidence="2" id="KW-1185">Reference proteome</keyword>
<dbReference type="GO" id="GO:0003700">
    <property type="term" value="F:DNA-binding transcription factor activity"/>
    <property type="evidence" value="ECO:0007669"/>
    <property type="project" value="TreeGrafter"/>
</dbReference>
<protein>
    <submittedName>
        <fullName evidence="1">Rrf2 family protein</fullName>
    </submittedName>
</protein>
<dbReference type="OrthoDB" id="9804747at2"/>
<proteinExistence type="predicted"/>
<dbReference type="SUPFAM" id="SSF46785">
    <property type="entry name" value="Winged helix' DNA-binding domain"/>
    <property type="match status" value="1"/>
</dbReference>
<dbReference type="RefSeq" id="WP_109708824.1">
    <property type="nucleotide sequence ID" value="NZ_QGDS01000002.1"/>
</dbReference>
<name>A0A316A3C6_9FIRM</name>
<dbReference type="Gene3D" id="1.10.10.10">
    <property type="entry name" value="Winged helix-like DNA-binding domain superfamily/Winged helix DNA-binding domain"/>
    <property type="match status" value="1"/>
</dbReference>
<dbReference type="InterPro" id="IPR036390">
    <property type="entry name" value="WH_DNA-bd_sf"/>
</dbReference>
<dbReference type="PROSITE" id="PS51197">
    <property type="entry name" value="HTH_RRF2_2"/>
    <property type="match status" value="1"/>
</dbReference>
<dbReference type="GO" id="GO:0005829">
    <property type="term" value="C:cytosol"/>
    <property type="evidence" value="ECO:0007669"/>
    <property type="project" value="TreeGrafter"/>
</dbReference>